<dbReference type="PANTHER" id="PTHR23028:SF53">
    <property type="entry name" value="ACYL_TRANSF_3 DOMAIN-CONTAINING PROTEIN"/>
    <property type="match status" value="1"/>
</dbReference>
<keyword evidence="8" id="KW-0012">Acyltransferase</keyword>
<evidence type="ECO:0000256" key="9">
    <source>
        <dbReference type="SAM" id="MobiDB-lite"/>
    </source>
</evidence>
<feature type="transmembrane region" description="Helical" evidence="10">
    <location>
        <begin position="12"/>
        <end position="30"/>
    </location>
</feature>
<dbReference type="AlphaFoldDB" id="A0A9W5PKY4"/>
<feature type="transmembrane region" description="Helical" evidence="10">
    <location>
        <begin position="385"/>
        <end position="402"/>
    </location>
</feature>
<feature type="transmembrane region" description="Helical" evidence="10">
    <location>
        <begin position="331"/>
        <end position="350"/>
    </location>
</feature>
<dbReference type="SUPFAM" id="SSF52266">
    <property type="entry name" value="SGNH hydrolase"/>
    <property type="match status" value="1"/>
</dbReference>
<keyword evidence="3" id="KW-1003">Cell membrane</keyword>
<evidence type="ECO:0000256" key="1">
    <source>
        <dbReference type="ARBA" id="ARBA00004651"/>
    </source>
</evidence>
<reference evidence="12 13" key="1">
    <citation type="submission" date="2012-12" db="EMBL/GenBank/DDBJ databases">
        <title>The Genome Sequence of Bacillus cereus VD133.</title>
        <authorList>
            <consortium name="The Broad Institute Genome Sequencing Platform"/>
            <consortium name="The Broad Institute Genome Sequencing Center for Infectious Disease"/>
            <person name="Feldgarden M."/>
            <person name="Van der Auwera G.A."/>
            <person name="Mahillon J."/>
            <person name="Duprez V."/>
            <person name="Timmery S."/>
            <person name="Mattelet C."/>
            <person name="Dierick K."/>
            <person name="Sun M."/>
            <person name="Yu Z."/>
            <person name="Zhu L."/>
            <person name="Hu X."/>
            <person name="Shank E.B."/>
            <person name="Swiecicka I."/>
            <person name="Hansen B.M."/>
            <person name="Andrup L."/>
            <person name="Walker B."/>
            <person name="Young S.K."/>
            <person name="Zeng Q."/>
            <person name="Gargeya S."/>
            <person name="Fitzgerald M."/>
            <person name="Haas B."/>
            <person name="Abouelleil A."/>
            <person name="Alvarado L."/>
            <person name="Arachchi H.M."/>
            <person name="Berlin A.M."/>
            <person name="Chapman S.B."/>
            <person name="Dewar J."/>
            <person name="Goldberg J."/>
            <person name="Griggs A."/>
            <person name="Gujja S."/>
            <person name="Hansen M."/>
            <person name="Howarth C."/>
            <person name="Imamovic A."/>
            <person name="Larimer J."/>
            <person name="McCowan C."/>
            <person name="Murphy C."/>
            <person name="Neiman D."/>
            <person name="Pearson M."/>
            <person name="Priest M."/>
            <person name="Roberts A."/>
            <person name="Saif S."/>
            <person name="Shea T."/>
            <person name="Sisk P."/>
            <person name="Sykes S."/>
            <person name="Wortman J."/>
            <person name="Nusbaum C."/>
            <person name="Birren B."/>
        </authorList>
    </citation>
    <scope>NUCLEOTIDE SEQUENCE [LARGE SCALE GENOMIC DNA]</scope>
    <source>
        <strain evidence="12 13">VD133</strain>
    </source>
</reference>
<proteinExistence type="inferred from homology"/>
<name>A0A9W5PKY4_BACCE</name>
<evidence type="ECO:0000313" key="12">
    <source>
        <dbReference type="EMBL" id="EOO25746.1"/>
    </source>
</evidence>
<evidence type="ECO:0000256" key="5">
    <source>
        <dbReference type="ARBA" id="ARBA00022692"/>
    </source>
</evidence>
<feature type="compositionally biased region" description="Basic and acidic residues" evidence="9">
    <location>
        <begin position="432"/>
        <end position="458"/>
    </location>
</feature>
<feature type="transmembrane region" description="Helical" evidence="10">
    <location>
        <begin position="81"/>
        <end position="99"/>
    </location>
</feature>
<feature type="transmembrane region" description="Helical" evidence="10">
    <location>
        <begin position="175"/>
        <end position="193"/>
    </location>
</feature>
<feature type="domain" description="Acyltransferase 3" evidence="11">
    <location>
        <begin position="14"/>
        <end position="344"/>
    </location>
</feature>
<feature type="transmembrane region" description="Helical" evidence="10">
    <location>
        <begin position="264"/>
        <end position="287"/>
    </location>
</feature>
<gene>
    <name evidence="12" type="ORF">IIU_06084</name>
</gene>
<comment type="similarity">
    <text evidence="2">Belongs to the acyltransferase 3 family.</text>
</comment>
<keyword evidence="5 10" id="KW-0812">Transmembrane</keyword>
<dbReference type="GO" id="GO:0005886">
    <property type="term" value="C:plasma membrane"/>
    <property type="evidence" value="ECO:0007669"/>
    <property type="project" value="UniProtKB-SubCell"/>
</dbReference>
<dbReference type="GO" id="GO:0016747">
    <property type="term" value="F:acyltransferase activity, transferring groups other than amino-acyl groups"/>
    <property type="evidence" value="ECO:0007669"/>
    <property type="project" value="InterPro"/>
</dbReference>
<dbReference type="InterPro" id="IPR002656">
    <property type="entry name" value="Acyl_transf_3_dom"/>
</dbReference>
<keyword evidence="6 10" id="KW-1133">Transmembrane helix</keyword>
<evidence type="ECO:0000256" key="2">
    <source>
        <dbReference type="ARBA" id="ARBA00007400"/>
    </source>
</evidence>
<dbReference type="InterPro" id="IPR036514">
    <property type="entry name" value="SGNH_hydro_sf"/>
</dbReference>
<dbReference type="RefSeq" id="WP_016112017.1">
    <property type="nucleotide sequence ID" value="NZ_KB976193.1"/>
</dbReference>
<evidence type="ECO:0000256" key="6">
    <source>
        <dbReference type="ARBA" id="ARBA00022989"/>
    </source>
</evidence>
<dbReference type="GO" id="GO:0009103">
    <property type="term" value="P:lipopolysaccharide biosynthetic process"/>
    <property type="evidence" value="ECO:0007669"/>
    <property type="project" value="TreeGrafter"/>
</dbReference>
<evidence type="ECO:0000313" key="13">
    <source>
        <dbReference type="Proteomes" id="UP000014018"/>
    </source>
</evidence>
<evidence type="ECO:0000256" key="10">
    <source>
        <dbReference type="SAM" id="Phobius"/>
    </source>
</evidence>
<sequence>MSSTSTQKNNRYMAAIDSLRGIAILAVIVYHINFNWIPGGFLGVTVFFVLSGYLITDILITEWEQYKVINLKNFWLRRARRLLPGMVVMLVTILAWITLFNNPLLGKIRGDVLASLLYFSNWWFIYHKVSYFDHFGQQSPLNHFWSLAVEEQFYLIWPLFLIFGFCFIKKKSHITILILLGVIISALCMAIMYQPDGDSSRVYYGTDTRSFSLLIGAALALVWPSRKLAKTIIAPARWTLDAAGGISLILIIIMFWKVNQYESFLYYGGMLLLSVVTAILVAALAHPASQLSKLLNFKPLHWIGVRSYGLYLWHYPIFVLTSPIGEGGQTHFIRFIFQILLSFIMAQLSWKFIENPIRQGALCSIRKNMRLKNWRISSLSFRSKLIFICASLVPIVAIWGLSTASYTENSFQTHVEAITKENSKEFMSSHNKKTDDPISRSNKSEATQKQEGVDKKAVDNSNQSRDTLKVTAIGDSIMLDVAPYLKEAFPNILIDAKIGRQMPQAITTVQTLINKRDLGDYVIIGLGTNGNFTTEKLKTLLNLIGDNRKIILINTRMPEQWESMVNKRLKEVSSQFSNVILVDWYSASAEHEGYFEPDKTHLNTKGAKVYAQLIIDRIRPTTNN</sequence>
<keyword evidence="4" id="KW-0808">Transferase</keyword>
<comment type="subcellular location">
    <subcellularLocation>
        <location evidence="1">Cell membrane</location>
        <topology evidence="1">Multi-pass membrane protein</topology>
    </subcellularLocation>
</comment>
<evidence type="ECO:0000256" key="3">
    <source>
        <dbReference type="ARBA" id="ARBA00022475"/>
    </source>
</evidence>
<feature type="transmembrane region" description="Helical" evidence="10">
    <location>
        <begin position="152"/>
        <end position="168"/>
    </location>
</feature>
<feature type="region of interest" description="Disordered" evidence="9">
    <location>
        <begin position="422"/>
        <end position="461"/>
    </location>
</feature>
<keyword evidence="7 10" id="KW-0472">Membrane</keyword>
<dbReference type="InterPro" id="IPR050879">
    <property type="entry name" value="Acyltransferase_3"/>
</dbReference>
<evidence type="ECO:0000256" key="4">
    <source>
        <dbReference type="ARBA" id="ARBA00022679"/>
    </source>
</evidence>
<comment type="caution">
    <text evidence="12">The sequence shown here is derived from an EMBL/GenBank/DDBJ whole genome shotgun (WGS) entry which is preliminary data.</text>
</comment>
<accession>A0A9W5PKY4</accession>
<dbReference type="Proteomes" id="UP000014018">
    <property type="component" value="Unassembled WGS sequence"/>
</dbReference>
<feature type="transmembrane region" description="Helical" evidence="10">
    <location>
        <begin position="36"/>
        <end position="60"/>
    </location>
</feature>
<dbReference type="PANTHER" id="PTHR23028">
    <property type="entry name" value="ACETYLTRANSFERASE"/>
    <property type="match status" value="1"/>
</dbReference>
<dbReference type="CDD" id="cd01840">
    <property type="entry name" value="SGNH_hydrolase_yrhL_like"/>
    <property type="match status" value="1"/>
</dbReference>
<feature type="transmembrane region" description="Helical" evidence="10">
    <location>
        <begin position="238"/>
        <end position="258"/>
    </location>
</feature>
<evidence type="ECO:0000256" key="8">
    <source>
        <dbReference type="ARBA" id="ARBA00023315"/>
    </source>
</evidence>
<evidence type="ECO:0000256" key="7">
    <source>
        <dbReference type="ARBA" id="ARBA00023136"/>
    </source>
</evidence>
<organism evidence="12 13">
    <name type="scientific">Bacillus cereus VD133</name>
    <dbReference type="NCBI Taxonomy" id="1053233"/>
    <lineage>
        <taxon>Bacteria</taxon>
        <taxon>Bacillati</taxon>
        <taxon>Bacillota</taxon>
        <taxon>Bacilli</taxon>
        <taxon>Bacillales</taxon>
        <taxon>Bacillaceae</taxon>
        <taxon>Bacillus</taxon>
        <taxon>Bacillus cereus group</taxon>
    </lineage>
</organism>
<dbReference type="EMBL" id="AHFB01000133">
    <property type="protein sequence ID" value="EOO25746.1"/>
    <property type="molecule type" value="Genomic_DNA"/>
</dbReference>
<dbReference type="Pfam" id="PF01757">
    <property type="entry name" value="Acyl_transf_3"/>
    <property type="match status" value="1"/>
</dbReference>
<evidence type="ECO:0000259" key="11">
    <source>
        <dbReference type="Pfam" id="PF01757"/>
    </source>
</evidence>
<dbReference type="Gene3D" id="3.40.50.1110">
    <property type="entry name" value="SGNH hydrolase"/>
    <property type="match status" value="1"/>
</dbReference>
<protein>
    <recommendedName>
        <fullName evidence="11">Acyltransferase 3 domain-containing protein</fullName>
    </recommendedName>
</protein>